<dbReference type="InterPro" id="IPR013517">
    <property type="entry name" value="FG-GAP"/>
</dbReference>
<sequence length="1768" mass="188198">MKPSRFGRWMRAAARPALLAWLVLAAAAARPVPAEELTRDLQFPGLEIERDASGTTSLLSLPGARIDVPFGEPMVPSIDLVLELPEGRRAVGARLQLIAQEWIELPLAVGTYAGEEAIDIVPVDPPAHPPVPYAEDGHFPPRWVDLVSTVELTDGSRHAVLRVHPLRLWPVARRLLWVTDARLVVELAADGAEGPGPARKRPSLASGAPATAGRLLLAEPGLAFRETPSIEGSPVEYAIISPSSPQMVAAWQELADWKTATGHPAQVFTVDWIERNYPNGADRAERIRLFLQDAYAHWGLRWALLGGDVEDIPVRYALSMAYGGTNGTLIATDYYYACLEGNWDADGDGVFGEGDDRAVHGGQHLDYADTTPEIHVGRVSAKTPAEVRAYLEKYFVHERTPSADGYLDRYLLLGEVLFHAQWSLTGLGSRSDCHAEECMADYCRRIDSQRVCATMDGASDCFMIEAILADSLSLPLDRTLLLERAAYWAERKPELQPPPIVETSAEVIAQINAGHGFVHHVGHGDRDRWAVGAGRLLIADLAALINGAAGHFFWAHASNCYSAAVDYDCIGERMVLLPGHGAVGYMGCSNAEFPGTATKFVRDYYRFGYGADGRTIGDGFYGAQGAHALTGTFANAEFGYTRFLLYSQILIGEPGMVLWRGTPANLDVELVGHPQWTVPLGSGPLTVAVTSGGSPVAGARVCVHKPGEAYAVGVTDATGRIALPFAPRALGYFSVGASAGGFRPVLVDGDGAEVVGPMAGAVLRVEGLTVVDDGSGGSDGDGNGAIEAGEEIVLSLSLANLGSAAAAGVSAKLRPGSEIPDGTLALVDSTASFTAVPAGGAPVTVADAFRLSFPVRPPAQTFGEADSRRLPMRVVVTHGAAEFEAPLSLELRRPRIEVAPNVLVDPAGPAADLWLGLDNLGKGSASRLTARLTSLQPGAITVEGGASAAMAVRDIAPGDTALAGPFRLSVSNPLGRLRLEVTTSLGGTDTLHTRELDLSGPAAPEPLALIGLPQAIRASWEEPSDPGGDAILGYRVYRAPAGSGEFEEAFPGLLVGHRFFEESGLAEMARYTYYVRAVDAGGNLGTASGPVSAYTSPGVSAGWPNQVEVATEASPMICELDGWAGPAWGREVVFGAETLYAFHSDGSEVIDGDFLERTRGPFTAPGYGHVGQGFWGRAACGDLDGDGEKEIVAAAFNRTNEAGLPDARGEIVCWGPWGRAPKWVYTMPRCVAWTTPVLYDLDEDGTLETIFLAGPSGQAGVYILDHNGRPWGDTNPATGLLRSLGGHNLYQRPAIGDVDGDGQPDIVVASRTSDPALGALHVLRPNGNYVIGFSGQGSGLLFSAVPTYPLANQSTTGSATLGNVDGVPGDEIFVVTPDRLWCFKRNGLVLWKLDFTSRFTATYQIFPEPALGDVNRDNLIDVALVDASAKLHLLRGSSGQAIPPFPIQLETGVYYGSCILANVDEGPEPEIVFGDNKQRIHAYTFRGEIARGFPIHFGGKLMHQSLAAWDIDEDGFQNLVVQANQSTRLSVYDLSSSPFPQDPVEQAKQNPWPMRSRDPRNTGRYTNEPPVAVRLQAEAPVLAEDGGVFLAWSTAEAVQLFRIRRSASAEDEALLVGEVPGRAGGASERYTFTDRPPAAGRYVYRINPVNLAGEEEPGPLVAVLVGPPAAARFGIQRVSPDPLTRGREATIAFGLPDAGTGSREVRLEVFDLQGRRVAALVQGERAPGTHFVVWDGRDDGGRPVTTGLYLLRLQAGGQAGARRLLVVR</sequence>
<accession>A0A937X693</accession>
<dbReference type="Pfam" id="PF01364">
    <property type="entry name" value="Peptidase_C25"/>
    <property type="match status" value="1"/>
</dbReference>
<evidence type="ECO:0000313" key="10">
    <source>
        <dbReference type="Proteomes" id="UP000748308"/>
    </source>
</evidence>
<dbReference type="InterPro" id="IPR003961">
    <property type="entry name" value="FN3_dom"/>
</dbReference>
<feature type="chain" id="PRO_5038072895" evidence="7">
    <location>
        <begin position="35"/>
        <end position="1768"/>
    </location>
</feature>
<dbReference type="SUPFAM" id="SSF52129">
    <property type="entry name" value="Caspase-like"/>
    <property type="match status" value="1"/>
</dbReference>
<dbReference type="PANTHER" id="PTHR21419">
    <property type="match status" value="1"/>
</dbReference>
<dbReference type="SUPFAM" id="SSF69318">
    <property type="entry name" value="Integrin alpha N-terminal domain"/>
    <property type="match status" value="1"/>
</dbReference>
<comment type="caution">
    <text evidence="9">The sequence shown here is derived from an EMBL/GenBank/DDBJ whole genome shotgun (WGS) entry which is preliminary data.</text>
</comment>
<gene>
    <name evidence="9" type="ORF">FJY75_02125</name>
</gene>
<dbReference type="InterPro" id="IPR028994">
    <property type="entry name" value="Integrin_alpha_N"/>
</dbReference>
<dbReference type="Pfam" id="PF13860">
    <property type="entry name" value="FlgD_ig"/>
    <property type="match status" value="1"/>
</dbReference>
<dbReference type="SUPFAM" id="SSF49265">
    <property type="entry name" value="Fibronectin type III"/>
    <property type="match status" value="1"/>
</dbReference>
<feature type="region of interest" description="Disordered" evidence="6">
    <location>
        <begin position="1537"/>
        <end position="1567"/>
    </location>
</feature>
<evidence type="ECO:0000256" key="2">
    <source>
        <dbReference type="ARBA" id="ARBA00022692"/>
    </source>
</evidence>
<evidence type="ECO:0000256" key="1">
    <source>
        <dbReference type="ARBA" id="ARBA00004167"/>
    </source>
</evidence>
<dbReference type="InterPro" id="IPR029031">
    <property type="entry name" value="Gingipain_N_sf"/>
</dbReference>
<feature type="signal peptide" evidence="7">
    <location>
        <begin position="1"/>
        <end position="34"/>
    </location>
</feature>
<dbReference type="Proteomes" id="UP000748308">
    <property type="component" value="Unassembled WGS sequence"/>
</dbReference>
<protein>
    <submittedName>
        <fullName evidence="9">VCBS repeat-containing protein</fullName>
    </submittedName>
</protein>
<dbReference type="Gene3D" id="2.60.40.4070">
    <property type="match status" value="1"/>
</dbReference>
<dbReference type="InterPro" id="IPR025965">
    <property type="entry name" value="FlgD/Vpr_Ig-like"/>
</dbReference>
<reference evidence="9" key="1">
    <citation type="submission" date="2019-03" db="EMBL/GenBank/DDBJ databases">
        <title>Lake Tanganyika Metagenome-Assembled Genomes (MAGs).</title>
        <authorList>
            <person name="Tran P."/>
        </authorList>
    </citation>
    <scope>NUCLEOTIDE SEQUENCE</scope>
    <source>
        <strain evidence="9">M_DeepCast_400m_m2_100</strain>
    </source>
</reference>
<dbReference type="InterPro" id="IPR045232">
    <property type="entry name" value="FAM234"/>
</dbReference>
<dbReference type="GO" id="GO:0006508">
    <property type="term" value="P:proteolysis"/>
    <property type="evidence" value="ECO:0007669"/>
    <property type="project" value="InterPro"/>
</dbReference>
<dbReference type="PANTHER" id="PTHR21419:SF23">
    <property type="entry name" value="PROTEIN DEFECTIVE IN EXINE FORMATION 1"/>
    <property type="match status" value="1"/>
</dbReference>
<dbReference type="Gene3D" id="2.60.40.3800">
    <property type="match status" value="1"/>
</dbReference>
<dbReference type="PROSITE" id="PS50853">
    <property type="entry name" value="FN3"/>
    <property type="match status" value="1"/>
</dbReference>
<dbReference type="InterPro" id="IPR038490">
    <property type="entry name" value="Gingipain_propep_sf"/>
</dbReference>
<keyword evidence="3 7" id="KW-0732">Signal</keyword>
<organism evidence="9 10">
    <name type="scientific">Eiseniibacteriota bacterium</name>
    <dbReference type="NCBI Taxonomy" id="2212470"/>
    <lineage>
        <taxon>Bacteria</taxon>
        <taxon>Candidatus Eiseniibacteriota</taxon>
    </lineage>
</organism>
<dbReference type="InterPro" id="IPR001769">
    <property type="entry name" value="Gingipain"/>
</dbReference>
<evidence type="ECO:0000256" key="4">
    <source>
        <dbReference type="ARBA" id="ARBA00022989"/>
    </source>
</evidence>
<dbReference type="Gene3D" id="3.40.50.1460">
    <property type="match status" value="1"/>
</dbReference>
<feature type="domain" description="Fibronectin type-III" evidence="8">
    <location>
        <begin position="1000"/>
        <end position="1098"/>
    </location>
</feature>
<evidence type="ECO:0000259" key="8">
    <source>
        <dbReference type="PROSITE" id="PS50853"/>
    </source>
</evidence>
<evidence type="ECO:0000313" key="9">
    <source>
        <dbReference type="EMBL" id="MBM3316628.1"/>
    </source>
</evidence>
<dbReference type="Gene3D" id="3.40.50.10390">
    <property type="entry name" value="Gingipain r, domain 1"/>
    <property type="match status" value="1"/>
</dbReference>
<dbReference type="GO" id="GO:0016020">
    <property type="term" value="C:membrane"/>
    <property type="evidence" value="ECO:0007669"/>
    <property type="project" value="UniProtKB-SubCell"/>
</dbReference>
<dbReference type="CDD" id="cd00063">
    <property type="entry name" value="FN3"/>
    <property type="match status" value="1"/>
</dbReference>
<comment type="subcellular location">
    <subcellularLocation>
        <location evidence="1">Membrane</location>
        <topology evidence="1">Single-pass membrane protein</topology>
    </subcellularLocation>
</comment>
<dbReference type="Gene3D" id="2.60.40.10">
    <property type="entry name" value="Immunoglobulins"/>
    <property type="match status" value="1"/>
</dbReference>
<dbReference type="InterPro" id="IPR013783">
    <property type="entry name" value="Ig-like_fold"/>
</dbReference>
<evidence type="ECO:0000256" key="6">
    <source>
        <dbReference type="SAM" id="MobiDB-lite"/>
    </source>
</evidence>
<dbReference type="InterPro" id="IPR036116">
    <property type="entry name" value="FN3_sf"/>
</dbReference>
<dbReference type="EMBL" id="VGIY01000027">
    <property type="protein sequence ID" value="MBM3316628.1"/>
    <property type="molecule type" value="Genomic_DNA"/>
</dbReference>
<name>A0A937X693_UNCEI</name>
<dbReference type="Pfam" id="PF13517">
    <property type="entry name" value="FG-GAP_3"/>
    <property type="match status" value="1"/>
</dbReference>
<evidence type="ECO:0000256" key="5">
    <source>
        <dbReference type="ARBA" id="ARBA00023136"/>
    </source>
</evidence>
<proteinExistence type="predicted"/>
<dbReference type="GO" id="GO:0008234">
    <property type="term" value="F:cysteine-type peptidase activity"/>
    <property type="evidence" value="ECO:0007669"/>
    <property type="project" value="InterPro"/>
</dbReference>
<keyword evidence="5" id="KW-0472">Membrane</keyword>
<evidence type="ECO:0000256" key="3">
    <source>
        <dbReference type="ARBA" id="ARBA00022729"/>
    </source>
</evidence>
<keyword evidence="2" id="KW-0812">Transmembrane</keyword>
<keyword evidence="4" id="KW-1133">Transmembrane helix</keyword>
<evidence type="ECO:0000256" key="7">
    <source>
        <dbReference type="SAM" id="SignalP"/>
    </source>
</evidence>
<dbReference type="Gene3D" id="2.130.10.130">
    <property type="entry name" value="Integrin alpha, N-terminal"/>
    <property type="match status" value="1"/>
</dbReference>
<dbReference type="InterPro" id="IPR029030">
    <property type="entry name" value="Caspase-like_dom_sf"/>
</dbReference>